<accession>A0AAW2YVK3</accession>
<gene>
    <name evidence="2" type="ORF">AKO1_011263</name>
</gene>
<dbReference type="PROSITE" id="PS50234">
    <property type="entry name" value="VWFA"/>
    <property type="match status" value="1"/>
</dbReference>
<dbReference type="InterPro" id="IPR002035">
    <property type="entry name" value="VWF_A"/>
</dbReference>
<dbReference type="InterPro" id="IPR050525">
    <property type="entry name" value="ECM_Assembly_Org"/>
</dbReference>
<dbReference type="PANTHER" id="PTHR24020:SF20">
    <property type="entry name" value="PH DOMAIN-CONTAINING PROTEIN"/>
    <property type="match status" value="1"/>
</dbReference>
<reference evidence="2 3" key="1">
    <citation type="submission" date="2024-03" db="EMBL/GenBank/DDBJ databases">
        <title>The Acrasis kona genome and developmental transcriptomes reveal deep origins of eukaryotic multicellular pathways.</title>
        <authorList>
            <person name="Sheikh S."/>
            <person name="Fu C.-J."/>
            <person name="Brown M.W."/>
            <person name="Baldauf S.L."/>
        </authorList>
    </citation>
    <scope>NUCLEOTIDE SEQUENCE [LARGE SCALE GENOMIC DNA]</scope>
    <source>
        <strain evidence="2 3">ATCC MYA-3509</strain>
    </source>
</reference>
<dbReference type="CDD" id="cd01450">
    <property type="entry name" value="vWFA_subfamily_ECM"/>
    <property type="match status" value="1"/>
</dbReference>
<dbReference type="PANTHER" id="PTHR24020">
    <property type="entry name" value="COLLAGEN ALPHA"/>
    <property type="match status" value="1"/>
</dbReference>
<evidence type="ECO:0000259" key="1">
    <source>
        <dbReference type="PROSITE" id="PS50234"/>
    </source>
</evidence>
<evidence type="ECO:0000313" key="2">
    <source>
        <dbReference type="EMBL" id="KAL0481473.1"/>
    </source>
</evidence>
<evidence type="ECO:0000313" key="3">
    <source>
        <dbReference type="Proteomes" id="UP001431209"/>
    </source>
</evidence>
<dbReference type="AlphaFoldDB" id="A0AAW2YVK3"/>
<proteinExistence type="predicted"/>
<dbReference type="InterPro" id="IPR036465">
    <property type="entry name" value="vWFA_dom_sf"/>
</dbReference>
<dbReference type="SMART" id="SM00327">
    <property type="entry name" value="VWA"/>
    <property type="match status" value="1"/>
</dbReference>
<dbReference type="EMBL" id="JAOPGA020000768">
    <property type="protein sequence ID" value="KAL0481473.1"/>
    <property type="molecule type" value="Genomic_DNA"/>
</dbReference>
<dbReference type="Proteomes" id="UP001431209">
    <property type="component" value="Unassembled WGS sequence"/>
</dbReference>
<keyword evidence="3" id="KW-1185">Reference proteome</keyword>
<dbReference type="Gene3D" id="3.40.50.410">
    <property type="entry name" value="von Willebrand factor, type A domain"/>
    <property type="match status" value="1"/>
</dbReference>
<comment type="caution">
    <text evidence="2">The sequence shown here is derived from an EMBL/GenBank/DDBJ whole genome shotgun (WGS) entry which is preliminary data.</text>
</comment>
<dbReference type="SUPFAM" id="SSF53300">
    <property type="entry name" value="vWA-like"/>
    <property type="match status" value="1"/>
</dbReference>
<sequence>MVIQPSNLLSNDIAPISTQVQFAGLVACTTGYCKHSTANVDSPTGLIILDVDATNCITDRFQYMIRTTDSSAVTSIATVHVSYKNCVCRSAIDLYFIIDNSASMGATNWELLRTFTLNVTNRLVISSNNMNVGIMDFGNYGNSILSLSSNATAVKNAILGIKYRGEHTATKSGLYAAVQDITGQHPNNKSTTGADGLQLTPRGRINVPKVLLLLTDGVPDIPFANVLQPPTNVYPDCQSLYNDGSLNPVNCSQGVFAQMSGLNPSMCSLTNNSGLPCSDPTGYTGQINSWIDAPSSAYGSKYPSWKVVTVGIGDAIGTSFGRSMLSVMNFDGKNPFVVGWDELNHIVIGLADIVCNSE</sequence>
<dbReference type="Pfam" id="PF00092">
    <property type="entry name" value="VWA"/>
    <property type="match status" value="1"/>
</dbReference>
<feature type="domain" description="VWFA" evidence="1">
    <location>
        <begin position="93"/>
        <end position="217"/>
    </location>
</feature>
<name>A0AAW2YVK3_9EUKA</name>
<protein>
    <submittedName>
        <fullName evidence="2">von Willebrand factor A domain-containing protein</fullName>
    </submittedName>
</protein>
<organism evidence="2 3">
    <name type="scientific">Acrasis kona</name>
    <dbReference type="NCBI Taxonomy" id="1008807"/>
    <lineage>
        <taxon>Eukaryota</taxon>
        <taxon>Discoba</taxon>
        <taxon>Heterolobosea</taxon>
        <taxon>Tetramitia</taxon>
        <taxon>Eutetramitia</taxon>
        <taxon>Acrasidae</taxon>
        <taxon>Acrasis</taxon>
    </lineage>
</organism>